<feature type="region of interest" description="Disordered" evidence="1">
    <location>
        <begin position="37"/>
        <end position="127"/>
    </location>
</feature>
<protein>
    <submittedName>
        <fullName evidence="2">Uncharacterized protein</fullName>
    </submittedName>
</protein>
<evidence type="ECO:0000313" key="3">
    <source>
        <dbReference type="Proteomes" id="UP000324091"/>
    </source>
</evidence>
<gene>
    <name evidence="2" type="ORF">D4764_12G0010480</name>
</gene>
<dbReference type="AlphaFoldDB" id="A0A5C6PG45"/>
<accession>A0A5C6PG45</accession>
<comment type="caution">
    <text evidence="2">The sequence shown here is derived from an EMBL/GenBank/DDBJ whole genome shotgun (WGS) entry which is preliminary data.</text>
</comment>
<feature type="compositionally biased region" description="Polar residues" evidence="1">
    <location>
        <begin position="117"/>
        <end position="127"/>
    </location>
</feature>
<dbReference type="EMBL" id="RHFK02000004">
    <property type="protein sequence ID" value="TWW77658.1"/>
    <property type="molecule type" value="Genomic_DNA"/>
</dbReference>
<proteinExistence type="predicted"/>
<keyword evidence="3" id="KW-1185">Reference proteome</keyword>
<dbReference type="Proteomes" id="UP000324091">
    <property type="component" value="Chromosome 12"/>
</dbReference>
<sequence length="127" mass="14397">MLALAGSLIHPARSSRRTDCAEINDSAEWMALDLLTASGGGVCMMRGEERRGEERRGEERRGEEREGEEERRGEERRGEEKGKEREGERIGDERERRGTETHTKIHYATGQRDRRSSCSSEGGDTCK</sequence>
<name>A0A5C6PG45_9TELE</name>
<evidence type="ECO:0000313" key="2">
    <source>
        <dbReference type="EMBL" id="TWW77658.1"/>
    </source>
</evidence>
<evidence type="ECO:0000256" key="1">
    <source>
        <dbReference type="SAM" id="MobiDB-lite"/>
    </source>
</evidence>
<reference evidence="2 3" key="1">
    <citation type="submission" date="2019-04" db="EMBL/GenBank/DDBJ databases">
        <title>Chromosome genome assembly for Takifugu flavidus.</title>
        <authorList>
            <person name="Xiao S."/>
        </authorList>
    </citation>
    <scope>NUCLEOTIDE SEQUENCE [LARGE SCALE GENOMIC DNA]</scope>
    <source>
        <strain evidence="2">HTHZ2018</strain>
        <tissue evidence="2">Muscle</tissue>
    </source>
</reference>
<organism evidence="2 3">
    <name type="scientific">Takifugu flavidus</name>
    <name type="common">sansaifugu</name>
    <dbReference type="NCBI Taxonomy" id="433684"/>
    <lineage>
        <taxon>Eukaryota</taxon>
        <taxon>Metazoa</taxon>
        <taxon>Chordata</taxon>
        <taxon>Craniata</taxon>
        <taxon>Vertebrata</taxon>
        <taxon>Euteleostomi</taxon>
        <taxon>Actinopterygii</taxon>
        <taxon>Neopterygii</taxon>
        <taxon>Teleostei</taxon>
        <taxon>Neoteleostei</taxon>
        <taxon>Acanthomorphata</taxon>
        <taxon>Eupercaria</taxon>
        <taxon>Tetraodontiformes</taxon>
        <taxon>Tetradontoidea</taxon>
        <taxon>Tetraodontidae</taxon>
        <taxon>Takifugu</taxon>
    </lineage>
</organism>
<feature type="compositionally biased region" description="Basic and acidic residues" evidence="1">
    <location>
        <begin position="46"/>
        <end position="103"/>
    </location>
</feature>